<dbReference type="PROSITE" id="PS50977">
    <property type="entry name" value="HTH_TETR_2"/>
    <property type="match status" value="1"/>
</dbReference>
<dbReference type="Gene3D" id="1.10.10.60">
    <property type="entry name" value="Homeodomain-like"/>
    <property type="match status" value="1"/>
</dbReference>
<dbReference type="Gene3D" id="1.10.357.10">
    <property type="entry name" value="Tetracycline Repressor, domain 2"/>
    <property type="match status" value="1"/>
</dbReference>
<gene>
    <name evidence="6" type="ORF">WKV53_22130</name>
</gene>
<evidence type="ECO:0000313" key="7">
    <source>
        <dbReference type="Proteomes" id="UP001371305"/>
    </source>
</evidence>
<dbReference type="RefSeq" id="WP_341406993.1">
    <property type="nucleotide sequence ID" value="NZ_JBBUKT010000010.1"/>
</dbReference>
<dbReference type="SUPFAM" id="SSF48498">
    <property type="entry name" value="Tetracyclin repressor-like, C-terminal domain"/>
    <property type="match status" value="1"/>
</dbReference>
<evidence type="ECO:0000256" key="2">
    <source>
        <dbReference type="ARBA" id="ARBA00023125"/>
    </source>
</evidence>
<feature type="DNA-binding region" description="H-T-H motif" evidence="4">
    <location>
        <begin position="35"/>
        <end position="54"/>
    </location>
</feature>
<evidence type="ECO:0000256" key="1">
    <source>
        <dbReference type="ARBA" id="ARBA00023015"/>
    </source>
</evidence>
<evidence type="ECO:0000256" key="4">
    <source>
        <dbReference type="PROSITE-ProRule" id="PRU00335"/>
    </source>
</evidence>
<dbReference type="PANTHER" id="PTHR30055:SF151">
    <property type="entry name" value="TRANSCRIPTIONAL REGULATORY PROTEIN"/>
    <property type="match status" value="1"/>
</dbReference>
<evidence type="ECO:0000313" key="6">
    <source>
        <dbReference type="EMBL" id="MEK7953230.1"/>
    </source>
</evidence>
<sequence>MKPKARTRRSEALSKERIVEAAIEILDTDGEETLTFRNLTAHLSTGSGAIYWHVADKHELLAAATDHVIARVMAEVVKEADPQGAIRTLAMGVFDAIDAHPWVGTQLSRNPWQHAVLRILEGVGGRIQALGVPGQDQFNVATALMSFILGIAGQYAASARFASSNTTRTEHLGAVAAKWEQLDPAEYPFVHQVAKILPEHDDRDQFLAGINLILAGIKSAL</sequence>
<dbReference type="Pfam" id="PF02909">
    <property type="entry name" value="TetR_C_1"/>
    <property type="match status" value="1"/>
</dbReference>
<evidence type="ECO:0000259" key="5">
    <source>
        <dbReference type="PROSITE" id="PS50977"/>
    </source>
</evidence>
<dbReference type="SUPFAM" id="SSF46689">
    <property type="entry name" value="Homeodomain-like"/>
    <property type="match status" value="1"/>
</dbReference>
<keyword evidence="2 4" id="KW-0238">DNA-binding</keyword>
<dbReference type="InterPro" id="IPR009057">
    <property type="entry name" value="Homeodomain-like_sf"/>
</dbReference>
<organism evidence="6 7">
    <name type="scientific">Luteolibacter soli</name>
    <dbReference type="NCBI Taxonomy" id="3135280"/>
    <lineage>
        <taxon>Bacteria</taxon>
        <taxon>Pseudomonadati</taxon>
        <taxon>Verrucomicrobiota</taxon>
        <taxon>Verrucomicrobiia</taxon>
        <taxon>Verrucomicrobiales</taxon>
        <taxon>Verrucomicrobiaceae</taxon>
        <taxon>Luteolibacter</taxon>
    </lineage>
</organism>
<keyword evidence="3" id="KW-0804">Transcription</keyword>
<dbReference type="InterPro" id="IPR050109">
    <property type="entry name" value="HTH-type_TetR-like_transc_reg"/>
</dbReference>
<keyword evidence="1" id="KW-0805">Transcription regulation</keyword>
<accession>A0ABU9AZR2</accession>
<evidence type="ECO:0000256" key="3">
    <source>
        <dbReference type="ARBA" id="ARBA00023163"/>
    </source>
</evidence>
<dbReference type="EMBL" id="JBBUKT010000010">
    <property type="protein sequence ID" value="MEK7953230.1"/>
    <property type="molecule type" value="Genomic_DNA"/>
</dbReference>
<protein>
    <submittedName>
        <fullName evidence="6">TetR/AcrR family transcriptional regulator C-terminal domain-containing protein</fullName>
    </submittedName>
</protein>
<reference evidence="6 7" key="1">
    <citation type="submission" date="2024-04" db="EMBL/GenBank/DDBJ databases">
        <title>Luteolibacter sp. isolated from soil.</title>
        <authorList>
            <person name="An J."/>
        </authorList>
    </citation>
    <scope>NUCLEOTIDE SEQUENCE [LARGE SCALE GENOMIC DNA]</scope>
    <source>
        <strain evidence="6 7">Y139</strain>
    </source>
</reference>
<comment type="caution">
    <text evidence="6">The sequence shown here is derived from an EMBL/GenBank/DDBJ whole genome shotgun (WGS) entry which is preliminary data.</text>
</comment>
<dbReference type="InterPro" id="IPR004111">
    <property type="entry name" value="Repressor_TetR_C"/>
</dbReference>
<keyword evidence="7" id="KW-1185">Reference proteome</keyword>
<feature type="domain" description="HTH tetR-type" evidence="5">
    <location>
        <begin position="12"/>
        <end position="72"/>
    </location>
</feature>
<name>A0ABU9AZR2_9BACT</name>
<dbReference type="Proteomes" id="UP001371305">
    <property type="component" value="Unassembled WGS sequence"/>
</dbReference>
<dbReference type="InterPro" id="IPR001647">
    <property type="entry name" value="HTH_TetR"/>
</dbReference>
<dbReference type="InterPro" id="IPR036271">
    <property type="entry name" value="Tet_transcr_reg_TetR-rel_C_sf"/>
</dbReference>
<dbReference type="PANTHER" id="PTHR30055">
    <property type="entry name" value="HTH-TYPE TRANSCRIPTIONAL REGULATOR RUTR"/>
    <property type="match status" value="1"/>
</dbReference>
<proteinExistence type="predicted"/>